<proteinExistence type="predicted"/>
<dbReference type="AlphaFoldDB" id="A0A8H2WIT2"/>
<evidence type="ECO:0000313" key="1">
    <source>
        <dbReference type="EMBL" id="CAE6384437.1"/>
    </source>
</evidence>
<comment type="caution">
    <text evidence="1">The sequence shown here is derived from an EMBL/GenBank/DDBJ whole genome shotgun (WGS) entry which is preliminary data.</text>
</comment>
<dbReference type="EMBL" id="CAJMWS010000234">
    <property type="protein sequence ID" value="CAE6384437.1"/>
    <property type="molecule type" value="Genomic_DNA"/>
</dbReference>
<gene>
    <name evidence="1" type="ORF">RDB_LOCUS37190</name>
</gene>
<accession>A0A8H2WIT2</accession>
<organism evidence="1 2">
    <name type="scientific">Rhizoctonia solani</name>
    <dbReference type="NCBI Taxonomy" id="456999"/>
    <lineage>
        <taxon>Eukaryota</taxon>
        <taxon>Fungi</taxon>
        <taxon>Dikarya</taxon>
        <taxon>Basidiomycota</taxon>
        <taxon>Agaricomycotina</taxon>
        <taxon>Agaricomycetes</taxon>
        <taxon>Cantharellales</taxon>
        <taxon>Ceratobasidiaceae</taxon>
        <taxon>Rhizoctonia</taxon>
    </lineage>
</organism>
<reference evidence="1" key="1">
    <citation type="submission" date="2021-01" db="EMBL/GenBank/DDBJ databases">
        <authorList>
            <person name="Kaushik A."/>
        </authorList>
    </citation>
    <scope>NUCLEOTIDE SEQUENCE</scope>
    <source>
        <strain evidence="1">AG1-1C</strain>
    </source>
</reference>
<evidence type="ECO:0008006" key="3">
    <source>
        <dbReference type="Google" id="ProtNLM"/>
    </source>
</evidence>
<evidence type="ECO:0000313" key="2">
    <source>
        <dbReference type="Proteomes" id="UP000663846"/>
    </source>
</evidence>
<name>A0A8H2WIT2_9AGAM</name>
<dbReference type="Proteomes" id="UP000663846">
    <property type="component" value="Unassembled WGS sequence"/>
</dbReference>
<sequence>MVNLPDLPTEIILQILSYLGPPMADPFWWRGITPQTLLPFSLTLDNKSRAEQVEHAKRLGLVCKKLWPVCTSIVWMRRECNPILGLKNLLNVCRYNGGPIGYIQELTIQLPYIPLDELEYQLEIIWPNLTSLHTLTLTLTTTYGCPSWLATQLQSIPGLHTLCLRVMGDSIGPHLRDLLNIRNLYIEVYPPDMEDHETDPLGPGPASGPTIRDNVSREVYHSWSSLFNDLAAFIGSCGNVARLSWHVHWTMVHAFYRHTICEGSAPNKFGQSIKCISVFPRFITSLSISLESQLGTEPFVRALGGLPITDLALVLYDHALLLGTEFENLCVAFRELRRLKLKLRTPSITVGGGTPGQFSVDIGPIVRGLSSLPYLKSYRGPLVVKRPPPVPSVASSKLIRLEAKATIAKLARQLAVKGVSPNALFQWCIWVDGKYGPKEFETVPQEGPKRLDQFDEGVPTETEPYSLKLLQGSLGI</sequence>
<protein>
    <recommendedName>
        <fullName evidence="3">F-box domain-containing protein</fullName>
    </recommendedName>
</protein>